<dbReference type="GO" id="GO:0019877">
    <property type="term" value="P:diaminopimelate biosynthetic process"/>
    <property type="evidence" value="ECO:0007669"/>
    <property type="project" value="UniProtKB-KW"/>
</dbReference>
<dbReference type="GO" id="GO:0009085">
    <property type="term" value="P:lysine biosynthetic process"/>
    <property type="evidence" value="ECO:0007669"/>
    <property type="project" value="UniProtKB-KW"/>
</dbReference>
<dbReference type="InterPro" id="IPR011650">
    <property type="entry name" value="Peptidase_M20_dimer"/>
</dbReference>
<dbReference type="Gene3D" id="3.30.70.360">
    <property type="match status" value="1"/>
</dbReference>
<accession>A0A5N7IXW2</accession>
<gene>
    <name evidence="12" type="ORF">E4V82_04285</name>
</gene>
<evidence type="ECO:0000256" key="4">
    <source>
        <dbReference type="ARBA" id="ARBA00022605"/>
    </source>
</evidence>
<dbReference type="CDD" id="cd08659">
    <property type="entry name" value="M20_ArgE_DapE-like"/>
    <property type="match status" value="1"/>
</dbReference>
<dbReference type="GO" id="GO:0016787">
    <property type="term" value="F:hydrolase activity"/>
    <property type="evidence" value="ECO:0007669"/>
    <property type="project" value="UniProtKB-KW"/>
</dbReference>
<keyword evidence="7" id="KW-0862">Zinc</keyword>
<dbReference type="PANTHER" id="PTHR43808:SF8">
    <property type="entry name" value="PEPTIDASE M20 DIMERISATION DOMAIN-CONTAINING PROTEIN"/>
    <property type="match status" value="1"/>
</dbReference>
<organism evidence="12 13">
    <name type="scientific">Clostridium estertheticum</name>
    <dbReference type="NCBI Taxonomy" id="238834"/>
    <lineage>
        <taxon>Bacteria</taxon>
        <taxon>Bacillati</taxon>
        <taxon>Bacillota</taxon>
        <taxon>Clostridia</taxon>
        <taxon>Eubacteriales</taxon>
        <taxon>Clostridiaceae</taxon>
        <taxon>Clostridium</taxon>
    </lineage>
</organism>
<name>A0A5N7IXW2_9CLOT</name>
<evidence type="ECO:0000256" key="3">
    <source>
        <dbReference type="ARBA" id="ARBA00006247"/>
    </source>
</evidence>
<dbReference type="SUPFAM" id="SSF55031">
    <property type="entry name" value="Bacterial exopeptidase dimerisation domain"/>
    <property type="match status" value="1"/>
</dbReference>
<dbReference type="Gene3D" id="3.40.630.10">
    <property type="entry name" value="Zn peptidases"/>
    <property type="match status" value="2"/>
</dbReference>
<evidence type="ECO:0000256" key="5">
    <source>
        <dbReference type="ARBA" id="ARBA00022723"/>
    </source>
</evidence>
<evidence type="ECO:0000256" key="7">
    <source>
        <dbReference type="ARBA" id="ARBA00022833"/>
    </source>
</evidence>
<reference evidence="12 13" key="1">
    <citation type="journal article" date="2019" name="Lett. Appl. Microbiol.">
        <title>A case of 'blown pack' spoilage of vacuum-packaged pork likely associated with Clostridium estertheticum in Canada.</title>
        <authorList>
            <person name="Zhang P."/>
            <person name="Ward P."/>
            <person name="McMullen L.M."/>
            <person name="Yang X."/>
        </authorList>
    </citation>
    <scope>NUCLEOTIDE SEQUENCE [LARGE SCALE GENOMIC DNA]</scope>
    <source>
        <strain evidence="12 13">MA19</strain>
    </source>
</reference>
<comment type="cofactor">
    <cofactor evidence="1">
        <name>Co(2+)</name>
        <dbReference type="ChEBI" id="CHEBI:48828"/>
    </cofactor>
</comment>
<keyword evidence="9" id="KW-0457">Lysine biosynthesis</keyword>
<comment type="similarity">
    <text evidence="3">Belongs to the peptidase M20A family.</text>
</comment>
<evidence type="ECO:0000256" key="1">
    <source>
        <dbReference type="ARBA" id="ARBA00001941"/>
    </source>
</evidence>
<dbReference type="Pfam" id="PF01546">
    <property type="entry name" value="Peptidase_M20"/>
    <property type="match status" value="1"/>
</dbReference>
<evidence type="ECO:0000256" key="9">
    <source>
        <dbReference type="ARBA" id="ARBA00023154"/>
    </source>
</evidence>
<dbReference type="GO" id="GO:0046872">
    <property type="term" value="F:metal ion binding"/>
    <property type="evidence" value="ECO:0007669"/>
    <property type="project" value="UniProtKB-KW"/>
</dbReference>
<dbReference type="InterPro" id="IPR050072">
    <property type="entry name" value="Peptidase_M20A"/>
</dbReference>
<keyword evidence="6" id="KW-0378">Hydrolase</keyword>
<proteinExistence type="inferred from homology"/>
<evidence type="ECO:0000256" key="8">
    <source>
        <dbReference type="ARBA" id="ARBA00022915"/>
    </source>
</evidence>
<protein>
    <submittedName>
        <fullName evidence="12">M20 family peptidase</fullName>
    </submittedName>
</protein>
<keyword evidence="4" id="KW-0028">Amino-acid biosynthesis</keyword>
<comment type="caution">
    <text evidence="12">The sequence shown here is derived from an EMBL/GenBank/DDBJ whole genome shotgun (WGS) entry which is preliminary data.</text>
</comment>
<dbReference type="AlphaFoldDB" id="A0A5N7IXW2"/>
<sequence>MKEAIDFLKDLLKINSSNPPGNEIMVAMAIAKQLRESGIESTIQPVGNNRANLIARIKGTGHKKSLVFCGHMDTVSVGEIPWEHEPFGAEEIDDRIYGRGSSDMKGGLAALIMAMIEVSKSGITLEGDLIFAATAGEEVDCIGANIMVADGSLNGAGAMVIAEPSDGEIFVAHKGALWLEVISYGKTAHGSMPEHGINAIDNINYFINALHDKFKFKYKEDILLGGPTLNIATISGGVQVNVVPDMCKLQIDIRTVPGQNHQEILSDIKALLAEIESSSKAKFDIKVFNDKVALKNKSDDQFIKLTLDTATELFGSRYKAKGVTYCTDASIFVPSFNNNLSVIICGPGEETQAHKPNEYVKTKKYIDSIKLYKEIALRYLK</sequence>
<dbReference type="SUPFAM" id="SSF53187">
    <property type="entry name" value="Zn-dependent exopeptidases"/>
    <property type="match status" value="1"/>
</dbReference>
<dbReference type="NCBIfam" id="TIGR01910">
    <property type="entry name" value="DapE-ArgE"/>
    <property type="match status" value="1"/>
</dbReference>
<keyword evidence="8" id="KW-0220">Diaminopimelate biosynthesis</keyword>
<dbReference type="Proteomes" id="UP000342249">
    <property type="component" value="Unassembled WGS sequence"/>
</dbReference>
<evidence type="ECO:0000313" key="13">
    <source>
        <dbReference type="Proteomes" id="UP000342249"/>
    </source>
</evidence>
<evidence type="ECO:0000256" key="2">
    <source>
        <dbReference type="ARBA" id="ARBA00001947"/>
    </source>
</evidence>
<dbReference type="InterPro" id="IPR036264">
    <property type="entry name" value="Bact_exopeptidase_dim_dom"/>
</dbReference>
<keyword evidence="5" id="KW-0479">Metal-binding</keyword>
<comment type="cofactor">
    <cofactor evidence="2">
        <name>Zn(2+)</name>
        <dbReference type="ChEBI" id="CHEBI:29105"/>
    </cofactor>
</comment>
<evidence type="ECO:0000256" key="10">
    <source>
        <dbReference type="ARBA" id="ARBA00023285"/>
    </source>
</evidence>
<evidence type="ECO:0000256" key="6">
    <source>
        <dbReference type="ARBA" id="ARBA00022801"/>
    </source>
</evidence>
<evidence type="ECO:0000259" key="11">
    <source>
        <dbReference type="Pfam" id="PF07687"/>
    </source>
</evidence>
<evidence type="ECO:0000313" key="12">
    <source>
        <dbReference type="EMBL" id="MPQ61325.1"/>
    </source>
</evidence>
<feature type="domain" description="Peptidase M20 dimerisation" evidence="11">
    <location>
        <begin position="171"/>
        <end position="275"/>
    </location>
</feature>
<dbReference type="Pfam" id="PF07687">
    <property type="entry name" value="M20_dimer"/>
    <property type="match status" value="1"/>
</dbReference>
<keyword evidence="10" id="KW-0170">Cobalt</keyword>
<dbReference type="EMBL" id="SPSF01000015">
    <property type="protein sequence ID" value="MPQ61325.1"/>
    <property type="molecule type" value="Genomic_DNA"/>
</dbReference>
<dbReference type="InterPro" id="IPR010182">
    <property type="entry name" value="ArgE/DapE"/>
</dbReference>
<dbReference type="PANTHER" id="PTHR43808">
    <property type="entry name" value="ACETYLORNITHINE DEACETYLASE"/>
    <property type="match status" value="1"/>
</dbReference>
<dbReference type="NCBIfam" id="NF006365">
    <property type="entry name" value="PRK08588.1"/>
    <property type="match status" value="1"/>
</dbReference>
<dbReference type="InterPro" id="IPR002933">
    <property type="entry name" value="Peptidase_M20"/>
</dbReference>